<comment type="similarity">
    <text evidence="1 4">Belongs to the short-chain dehydrogenases/reductases (SDR) family.</text>
</comment>
<keyword evidence="7" id="KW-1185">Reference proteome</keyword>
<evidence type="ECO:0000256" key="3">
    <source>
        <dbReference type="ARBA" id="ARBA00023002"/>
    </source>
</evidence>
<keyword evidence="3 5" id="KW-0560">Oxidoreductase</keyword>
<dbReference type="InterPro" id="IPR045313">
    <property type="entry name" value="CBR1-like"/>
</dbReference>
<dbReference type="Proteomes" id="UP000316621">
    <property type="component" value="Chromosome 4"/>
</dbReference>
<dbReference type="GO" id="GO:0016616">
    <property type="term" value="F:oxidoreductase activity, acting on the CH-OH group of donors, NAD or NADP as acceptor"/>
    <property type="evidence" value="ECO:0007669"/>
    <property type="project" value="InterPro"/>
</dbReference>
<dbReference type="Gene3D" id="3.40.50.720">
    <property type="entry name" value="NAD(P)-binding Rossmann-like Domain"/>
    <property type="match status" value="1"/>
</dbReference>
<dbReference type="PANTHER" id="PTHR43490:SF99">
    <property type="entry name" value="SHORT-CHAIN DEHYDROGENASE_REDUCTASE"/>
    <property type="match status" value="1"/>
</dbReference>
<proteinExistence type="inferred from homology"/>
<dbReference type="EC" id="1.1.1.-" evidence="5"/>
<name>A0A4Y7JHT1_PAPSO</name>
<accession>A0A4Y7JHT1</accession>
<evidence type="ECO:0000313" key="7">
    <source>
        <dbReference type="Proteomes" id="UP000316621"/>
    </source>
</evidence>
<keyword evidence="2 5" id="KW-0521">NADP</keyword>
<dbReference type="InterPro" id="IPR002347">
    <property type="entry name" value="SDR_fam"/>
</dbReference>
<dbReference type="OMA" id="GAQTPVM"/>
<evidence type="ECO:0000256" key="5">
    <source>
        <dbReference type="RuleBase" id="RU369024"/>
    </source>
</evidence>
<evidence type="ECO:0000256" key="4">
    <source>
        <dbReference type="RuleBase" id="RU000363"/>
    </source>
</evidence>
<dbReference type="PRINTS" id="PR00080">
    <property type="entry name" value="SDRFAMILY"/>
</dbReference>
<sequence>MGKNQKGRAKERREKRREDIFEQRKIPYTDQQRWWCSETLAVVTGSNRGIGYEIARQLATHGLHVIITSRDIDSGKAAANTLRRELEGTNVDVHQLDILDPSSVTSFAEWIHQTYGGIDILVNNAGVNYNLGSDNSVEHAEKVIATNYYGTKRMIEAMIPLMKASTFGARIVNVSSRLGRLNGRRNRLGDVALRELLTDESTLTEEVIDRTMAKFLEEVRIGSWTSGSWPQMYTDYSLSKLAVNAYTRLMAKALSNRLDGQKIYINCCCPGWVKTAMTGWAGNSPVDDGADTGVWLALFPGQPVTGKFFAERREINY</sequence>
<dbReference type="Gramene" id="RZC59501">
    <property type="protein sequence ID" value="RZC59501"/>
    <property type="gene ID" value="C5167_006806"/>
</dbReference>
<evidence type="ECO:0000256" key="2">
    <source>
        <dbReference type="ARBA" id="ARBA00022857"/>
    </source>
</evidence>
<dbReference type="GO" id="GO:0016020">
    <property type="term" value="C:membrane"/>
    <property type="evidence" value="ECO:0007669"/>
    <property type="project" value="TreeGrafter"/>
</dbReference>
<dbReference type="FunFam" id="3.40.50.720:FF:000315">
    <property type="entry name" value="(+)-neomenthol dehydrogenase"/>
    <property type="match status" value="1"/>
</dbReference>
<gene>
    <name evidence="6" type="ORF">C5167_006806</name>
</gene>
<dbReference type="PRINTS" id="PR00081">
    <property type="entry name" value="GDHRDH"/>
</dbReference>
<dbReference type="AlphaFoldDB" id="A0A4Y7JHT1"/>
<dbReference type="SUPFAM" id="SSF51735">
    <property type="entry name" value="NAD(P)-binding Rossmann-fold domains"/>
    <property type="match status" value="1"/>
</dbReference>
<dbReference type="Pfam" id="PF00106">
    <property type="entry name" value="adh_short"/>
    <property type="match status" value="2"/>
</dbReference>
<organism evidence="6 7">
    <name type="scientific">Papaver somniferum</name>
    <name type="common">Opium poppy</name>
    <dbReference type="NCBI Taxonomy" id="3469"/>
    <lineage>
        <taxon>Eukaryota</taxon>
        <taxon>Viridiplantae</taxon>
        <taxon>Streptophyta</taxon>
        <taxon>Embryophyta</taxon>
        <taxon>Tracheophyta</taxon>
        <taxon>Spermatophyta</taxon>
        <taxon>Magnoliopsida</taxon>
        <taxon>Ranunculales</taxon>
        <taxon>Papaveraceae</taxon>
        <taxon>Papaveroideae</taxon>
        <taxon>Papaver</taxon>
    </lineage>
</organism>
<dbReference type="PANTHER" id="PTHR43490">
    <property type="entry name" value="(+)-NEOMENTHOL DEHYDROGENASE"/>
    <property type="match status" value="1"/>
</dbReference>
<evidence type="ECO:0000313" key="6">
    <source>
        <dbReference type="EMBL" id="RZC59501.1"/>
    </source>
</evidence>
<dbReference type="STRING" id="3469.A0A4Y7JHT1"/>
<protein>
    <recommendedName>
        <fullName evidence="5">Short-chain dehydrogenase/reductase</fullName>
        <ecNumber evidence="5">1.1.1.-</ecNumber>
    </recommendedName>
</protein>
<dbReference type="CDD" id="cd05324">
    <property type="entry name" value="carb_red_PTCR-like_SDR_c"/>
    <property type="match status" value="1"/>
</dbReference>
<dbReference type="OrthoDB" id="1933717at2759"/>
<reference evidence="6 7" key="1">
    <citation type="journal article" date="2018" name="Science">
        <title>The opium poppy genome and morphinan production.</title>
        <authorList>
            <person name="Guo L."/>
            <person name="Winzer T."/>
            <person name="Yang X."/>
            <person name="Li Y."/>
            <person name="Ning Z."/>
            <person name="He Z."/>
            <person name="Teodor R."/>
            <person name="Lu Y."/>
            <person name="Bowser T.A."/>
            <person name="Graham I.A."/>
            <person name="Ye K."/>
        </authorList>
    </citation>
    <scope>NUCLEOTIDE SEQUENCE [LARGE SCALE GENOMIC DNA]</scope>
    <source>
        <strain evidence="7">cv. HN1</strain>
        <tissue evidence="6">Leaves</tissue>
    </source>
</reference>
<dbReference type="EMBL" id="CM010718">
    <property type="protein sequence ID" value="RZC59501.1"/>
    <property type="molecule type" value="Genomic_DNA"/>
</dbReference>
<dbReference type="InterPro" id="IPR036291">
    <property type="entry name" value="NAD(P)-bd_dom_sf"/>
</dbReference>
<evidence type="ECO:0000256" key="1">
    <source>
        <dbReference type="ARBA" id="ARBA00006484"/>
    </source>
</evidence>